<evidence type="ECO:0000256" key="7">
    <source>
        <dbReference type="ARBA" id="ARBA00022833"/>
    </source>
</evidence>
<dbReference type="PANTHER" id="PTHR33202:SF7">
    <property type="entry name" value="FERRIC UPTAKE REGULATION PROTEIN"/>
    <property type="match status" value="1"/>
</dbReference>
<evidence type="ECO:0000256" key="9">
    <source>
        <dbReference type="ARBA" id="ARBA00023125"/>
    </source>
</evidence>
<dbReference type="SUPFAM" id="SSF46785">
    <property type="entry name" value="Winged helix' DNA-binding domain"/>
    <property type="match status" value="1"/>
</dbReference>
<proteinExistence type="inferred from homology"/>
<gene>
    <name evidence="11" type="ORF">LBBP_00638</name>
</gene>
<evidence type="ECO:0000256" key="5">
    <source>
        <dbReference type="ARBA" id="ARBA00022491"/>
    </source>
</evidence>
<dbReference type="NCBIfam" id="NF047461">
    <property type="entry name" value="FUR_perox_PerRB"/>
    <property type="match status" value="1"/>
</dbReference>
<keyword evidence="8" id="KW-0805">Transcription regulation</keyword>
<dbReference type="GO" id="GO:1900376">
    <property type="term" value="P:regulation of secondary metabolite biosynthetic process"/>
    <property type="evidence" value="ECO:0007669"/>
    <property type="project" value="TreeGrafter"/>
</dbReference>
<accession>A0A0S2IMZ5</accession>
<evidence type="ECO:0000256" key="4">
    <source>
        <dbReference type="ARBA" id="ARBA00022490"/>
    </source>
</evidence>
<name>A0A0S2IMZ5_LEPBO</name>
<evidence type="ECO:0000256" key="10">
    <source>
        <dbReference type="ARBA" id="ARBA00023163"/>
    </source>
</evidence>
<dbReference type="GO" id="GO:0005737">
    <property type="term" value="C:cytoplasm"/>
    <property type="evidence" value="ECO:0007669"/>
    <property type="project" value="UniProtKB-SubCell"/>
</dbReference>
<evidence type="ECO:0000256" key="2">
    <source>
        <dbReference type="ARBA" id="ARBA00007957"/>
    </source>
</evidence>
<keyword evidence="9" id="KW-0238">DNA-binding</keyword>
<organism evidence="11">
    <name type="scientific">Leptospira borgpetersenii serovar Ballum</name>
    <dbReference type="NCBI Taxonomy" id="280505"/>
    <lineage>
        <taxon>Bacteria</taxon>
        <taxon>Pseudomonadati</taxon>
        <taxon>Spirochaetota</taxon>
        <taxon>Spirochaetia</taxon>
        <taxon>Leptospirales</taxon>
        <taxon>Leptospiraceae</taxon>
        <taxon>Leptospira</taxon>
    </lineage>
</organism>
<keyword evidence="6" id="KW-0479">Metal-binding</keyword>
<dbReference type="InterPro" id="IPR036390">
    <property type="entry name" value="WH_DNA-bd_sf"/>
</dbReference>
<dbReference type="Proteomes" id="UP000058857">
    <property type="component" value="Chromosome 1"/>
</dbReference>
<sequence length="183" mass="21085">MLKYLDFLEFERNEIRIKLCEKLLCGCLMGRGSRNGILRRMEALFSKKVCLTPTEIEQRLKSVSIQPTMQRISICRYVLCEADHPTAEEVKEWVDSRSFKMSLATVYNTLNILVSVGLLREFKFSCLGKSVYDSNIVDHYHFFDVKNGKFHDIDPSLLSLSSQLPAEFQVDKTDILLTGNLIH</sequence>
<protein>
    <recommendedName>
        <fullName evidence="3">Ferric uptake regulation protein</fullName>
    </recommendedName>
</protein>
<dbReference type="GO" id="GO:0045892">
    <property type="term" value="P:negative regulation of DNA-templated transcription"/>
    <property type="evidence" value="ECO:0007669"/>
    <property type="project" value="TreeGrafter"/>
</dbReference>
<comment type="similarity">
    <text evidence="2">Belongs to the Fur family.</text>
</comment>
<dbReference type="GO" id="GO:0008270">
    <property type="term" value="F:zinc ion binding"/>
    <property type="evidence" value="ECO:0007669"/>
    <property type="project" value="TreeGrafter"/>
</dbReference>
<dbReference type="GO" id="GO:0003700">
    <property type="term" value="F:DNA-binding transcription factor activity"/>
    <property type="evidence" value="ECO:0007669"/>
    <property type="project" value="InterPro"/>
</dbReference>
<dbReference type="EMBL" id="CP012029">
    <property type="protein sequence ID" value="ALO24978.1"/>
    <property type="molecule type" value="Genomic_DNA"/>
</dbReference>
<dbReference type="InterPro" id="IPR036388">
    <property type="entry name" value="WH-like_DNA-bd_sf"/>
</dbReference>
<evidence type="ECO:0000313" key="11">
    <source>
        <dbReference type="EMBL" id="ALO24978.1"/>
    </source>
</evidence>
<keyword evidence="7" id="KW-0862">Zinc</keyword>
<evidence type="ECO:0000256" key="3">
    <source>
        <dbReference type="ARBA" id="ARBA00020910"/>
    </source>
</evidence>
<dbReference type="PANTHER" id="PTHR33202">
    <property type="entry name" value="ZINC UPTAKE REGULATION PROTEIN"/>
    <property type="match status" value="1"/>
</dbReference>
<evidence type="ECO:0000313" key="12">
    <source>
        <dbReference type="Proteomes" id="UP000058857"/>
    </source>
</evidence>
<evidence type="ECO:0000256" key="6">
    <source>
        <dbReference type="ARBA" id="ARBA00022723"/>
    </source>
</evidence>
<keyword evidence="10" id="KW-0804">Transcription</keyword>
<dbReference type="FunFam" id="1.10.10.10:FF:000007">
    <property type="entry name" value="Ferric uptake regulation protein"/>
    <property type="match status" value="1"/>
</dbReference>
<dbReference type="GO" id="GO:0000976">
    <property type="term" value="F:transcription cis-regulatory region binding"/>
    <property type="evidence" value="ECO:0007669"/>
    <property type="project" value="TreeGrafter"/>
</dbReference>
<evidence type="ECO:0000256" key="8">
    <source>
        <dbReference type="ARBA" id="ARBA00023015"/>
    </source>
</evidence>
<dbReference type="PATRIC" id="fig|280505.15.peg.626"/>
<dbReference type="InterPro" id="IPR002481">
    <property type="entry name" value="FUR"/>
</dbReference>
<keyword evidence="4" id="KW-0963">Cytoplasm</keyword>
<comment type="subcellular location">
    <subcellularLocation>
        <location evidence="1">Cytoplasm</location>
    </subcellularLocation>
</comment>
<dbReference type="Gene3D" id="1.10.10.10">
    <property type="entry name" value="Winged helix-like DNA-binding domain superfamily/Winged helix DNA-binding domain"/>
    <property type="match status" value="1"/>
</dbReference>
<dbReference type="AlphaFoldDB" id="A0A0S2IMZ5"/>
<evidence type="ECO:0000256" key="1">
    <source>
        <dbReference type="ARBA" id="ARBA00004496"/>
    </source>
</evidence>
<dbReference type="Pfam" id="PF01475">
    <property type="entry name" value="FUR"/>
    <property type="match status" value="1"/>
</dbReference>
<keyword evidence="5" id="KW-0678">Repressor</keyword>
<reference evidence="11 12" key="1">
    <citation type="journal article" date="2015" name="PLoS Negl. Trop. Dis.">
        <title>Distribution of Plasmids in Distinct Leptospira Pathogenic Species.</title>
        <authorList>
            <person name="Wang Y."/>
            <person name="Zhuang X."/>
            <person name="Zhong Y."/>
            <person name="Zhang C."/>
            <person name="Zhang Y."/>
            <person name="Zeng L."/>
            <person name="Zhu Y."/>
            <person name="He P."/>
            <person name="Dong K."/>
            <person name="Pal U."/>
            <person name="Guo X."/>
            <person name="Qin J."/>
        </authorList>
    </citation>
    <scope>NUCLEOTIDE SEQUENCE [LARGE SCALE GENOMIC DNA]</scope>
    <source>
        <strain evidence="11 12">56604</strain>
    </source>
</reference>